<evidence type="ECO:0000256" key="1">
    <source>
        <dbReference type="ARBA" id="ARBA00004761"/>
    </source>
</evidence>
<dbReference type="Gene3D" id="3.40.50.300">
    <property type="entry name" value="P-loop containing nucleotide triphosphate hydrolases"/>
    <property type="match status" value="1"/>
</dbReference>
<evidence type="ECO:0000256" key="8">
    <source>
        <dbReference type="ARBA" id="ARBA00048090"/>
    </source>
</evidence>
<evidence type="ECO:0000256" key="6">
    <source>
        <dbReference type="ARBA" id="ARBA00022777"/>
    </source>
</evidence>
<accession>A0ABP9THU2</accession>
<keyword evidence="6 9" id="KW-0418">Kinase</keyword>
<evidence type="ECO:0000256" key="4">
    <source>
        <dbReference type="ARBA" id="ARBA00022679"/>
    </source>
</evidence>
<keyword evidence="4 9" id="KW-0808">Transferase</keyword>
<dbReference type="NCBIfam" id="TIGR01313">
    <property type="entry name" value="therm_gnt_kin"/>
    <property type="match status" value="1"/>
</dbReference>
<sequence>MNRPANPPMIVMGVSGCGKSTVGRALAEKLGSVFIDGDDLHPPSNKEKMAAGQPLSDADREPWLVTIGQELSRSTRGPAPAVIACSALKRNYRDLLRAHEPSTLFIHLRGAVELIQHRLDERSHEYMPPTLLASQLDTLEALESDEHAIEIDVMRSPEEIVDLVAEALNPQ</sequence>
<dbReference type="InterPro" id="IPR027417">
    <property type="entry name" value="P-loop_NTPase"/>
</dbReference>
<evidence type="ECO:0000256" key="2">
    <source>
        <dbReference type="ARBA" id="ARBA00008420"/>
    </source>
</evidence>
<evidence type="ECO:0000313" key="10">
    <source>
        <dbReference type="EMBL" id="GAA5225941.1"/>
    </source>
</evidence>
<evidence type="ECO:0000256" key="9">
    <source>
        <dbReference type="RuleBase" id="RU363066"/>
    </source>
</evidence>
<dbReference type="PANTHER" id="PTHR43442:SF3">
    <property type="entry name" value="GLUCONOKINASE-RELATED"/>
    <property type="match status" value="1"/>
</dbReference>
<proteinExistence type="inferred from homology"/>
<dbReference type="InterPro" id="IPR031322">
    <property type="entry name" value="Shikimate/glucono_kinase"/>
</dbReference>
<comment type="catalytic activity">
    <reaction evidence="8 9">
        <text>D-gluconate + ATP = 6-phospho-D-gluconate + ADP + H(+)</text>
        <dbReference type="Rhea" id="RHEA:19433"/>
        <dbReference type="ChEBI" id="CHEBI:15378"/>
        <dbReference type="ChEBI" id="CHEBI:18391"/>
        <dbReference type="ChEBI" id="CHEBI:30616"/>
        <dbReference type="ChEBI" id="CHEBI:58759"/>
        <dbReference type="ChEBI" id="CHEBI:456216"/>
        <dbReference type="EC" id="2.7.1.12"/>
    </reaction>
</comment>
<evidence type="ECO:0000256" key="5">
    <source>
        <dbReference type="ARBA" id="ARBA00022741"/>
    </source>
</evidence>
<organism evidence="10 11">
    <name type="scientific">Paeniglutamicibacter antarcticus</name>
    <dbReference type="NCBI Taxonomy" id="494023"/>
    <lineage>
        <taxon>Bacteria</taxon>
        <taxon>Bacillati</taxon>
        <taxon>Actinomycetota</taxon>
        <taxon>Actinomycetes</taxon>
        <taxon>Micrococcales</taxon>
        <taxon>Micrococcaceae</taxon>
        <taxon>Paeniglutamicibacter</taxon>
    </lineage>
</organism>
<evidence type="ECO:0000313" key="11">
    <source>
        <dbReference type="Proteomes" id="UP001501257"/>
    </source>
</evidence>
<name>A0ABP9THU2_9MICC</name>
<dbReference type="InterPro" id="IPR006001">
    <property type="entry name" value="Therm_gnt_kin"/>
</dbReference>
<evidence type="ECO:0000256" key="7">
    <source>
        <dbReference type="ARBA" id="ARBA00022840"/>
    </source>
</evidence>
<comment type="caution">
    <text evidence="10">The sequence shown here is derived from an EMBL/GenBank/DDBJ whole genome shotgun (WGS) entry which is preliminary data.</text>
</comment>
<dbReference type="EC" id="2.7.1.12" evidence="3 9"/>
<comment type="pathway">
    <text evidence="1">Carbohydrate acid metabolism.</text>
</comment>
<dbReference type="SUPFAM" id="SSF52540">
    <property type="entry name" value="P-loop containing nucleoside triphosphate hydrolases"/>
    <property type="match status" value="1"/>
</dbReference>
<dbReference type="Proteomes" id="UP001501257">
    <property type="component" value="Unassembled WGS sequence"/>
</dbReference>
<dbReference type="RefSeq" id="WP_210100702.1">
    <property type="nucleotide sequence ID" value="NZ_BAABLK010000008.1"/>
</dbReference>
<dbReference type="Pfam" id="PF01202">
    <property type="entry name" value="SKI"/>
    <property type="match status" value="1"/>
</dbReference>
<dbReference type="PANTHER" id="PTHR43442">
    <property type="entry name" value="GLUCONOKINASE-RELATED"/>
    <property type="match status" value="1"/>
</dbReference>
<comment type="similarity">
    <text evidence="2 9">Belongs to the gluconokinase GntK/GntV family.</text>
</comment>
<keyword evidence="11" id="KW-1185">Reference proteome</keyword>
<keyword evidence="5 9" id="KW-0547">Nucleotide-binding</keyword>
<dbReference type="PROSITE" id="PS51257">
    <property type="entry name" value="PROKAR_LIPOPROTEIN"/>
    <property type="match status" value="1"/>
</dbReference>
<reference evidence="11" key="1">
    <citation type="journal article" date="2019" name="Int. J. Syst. Evol. Microbiol.">
        <title>The Global Catalogue of Microorganisms (GCM) 10K type strain sequencing project: providing services to taxonomists for standard genome sequencing and annotation.</title>
        <authorList>
            <consortium name="The Broad Institute Genomics Platform"/>
            <consortium name="The Broad Institute Genome Sequencing Center for Infectious Disease"/>
            <person name="Wu L."/>
            <person name="Ma J."/>
        </authorList>
    </citation>
    <scope>NUCLEOTIDE SEQUENCE [LARGE SCALE GENOMIC DNA]</scope>
    <source>
        <strain evidence="11">JCM 18952</strain>
    </source>
</reference>
<dbReference type="CDD" id="cd02021">
    <property type="entry name" value="GntK"/>
    <property type="match status" value="1"/>
</dbReference>
<protein>
    <recommendedName>
        <fullName evidence="3 9">Gluconokinase</fullName>
        <ecNumber evidence="3 9">2.7.1.12</ecNumber>
    </recommendedName>
</protein>
<keyword evidence="7 9" id="KW-0067">ATP-binding</keyword>
<gene>
    <name evidence="10" type="ORF">GCM10025778_04710</name>
</gene>
<dbReference type="EMBL" id="BAABLK010000008">
    <property type="protein sequence ID" value="GAA5225941.1"/>
    <property type="molecule type" value="Genomic_DNA"/>
</dbReference>
<evidence type="ECO:0000256" key="3">
    <source>
        <dbReference type="ARBA" id="ARBA00012054"/>
    </source>
</evidence>